<feature type="domain" description="ABC transporter" evidence="8">
    <location>
        <begin position="361"/>
        <end position="600"/>
    </location>
</feature>
<dbReference type="SMART" id="SM00382">
    <property type="entry name" value="AAA"/>
    <property type="match status" value="1"/>
</dbReference>
<dbReference type="FunFam" id="3.40.50.300:FF:000218">
    <property type="entry name" value="Multidrug ABC transporter ATP-binding protein"/>
    <property type="match status" value="1"/>
</dbReference>
<dbReference type="GO" id="GO:0016887">
    <property type="term" value="F:ATP hydrolysis activity"/>
    <property type="evidence" value="ECO:0007669"/>
    <property type="project" value="InterPro"/>
</dbReference>
<dbReference type="SUPFAM" id="SSF90123">
    <property type="entry name" value="ABC transporter transmembrane region"/>
    <property type="match status" value="1"/>
</dbReference>
<dbReference type="InterPro" id="IPR027417">
    <property type="entry name" value="P-loop_NTPase"/>
</dbReference>
<evidence type="ECO:0000256" key="3">
    <source>
        <dbReference type="ARBA" id="ARBA00022741"/>
    </source>
</evidence>
<feature type="transmembrane region" description="Helical" evidence="7">
    <location>
        <begin position="159"/>
        <end position="178"/>
    </location>
</feature>
<keyword evidence="2 7" id="KW-0812">Transmembrane</keyword>
<dbReference type="Proteomes" id="UP000190064">
    <property type="component" value="Unassembled WGS sequence"/>
</dbReference>
<evidence type="ECO:0000259" key="8">
    <source>
        <dbReference type="PROSITE" id="PS50893"/>
    </source>
</evidence>
<evidence type="ECO:0000256" key="4">
    <source>
        <dbReference type="ARBA" id="ARBA00022840"/>
    </source>
</evidence>
<keyword evidence="5 7" id="KW-1133">Transmembrane helix</keyword>
<dbReference type="Pfam" id="PF00005">
    <property type="entry name" value="ABC_tran"/>
    <property type="match status" value="1"/>
</dbReference>
<evidence type="ECO:0000313" key="10">
    <source>
        <dbReference type="EMBL" id="OOV86639.1"/>
    </source>
</evidence>
<evidence type="ECO:0000256" key="1">
    <source>
        <dbReference type="ARBA" id="ARBA00004651"/>
    </source>
</evidence>
<dbReference type="Gene3D" id="3.40.50.300">
    <property type="entry name" value="P-loop containing nucleotide triphosphate hydrolases"/>
    <property type="match status" value="1"/>
</dbReference>
<feature type="transmembrane region" description="Helical" evidence="7">
    <location>
        <begin position="270"/>
        <end position="289"/>
    </location>
</feature>
<reference evidence="10" key="1">
    <citation type="submission" date="2017-02" db="EMBL/GenBank/DDBJ databases">
        <title>Draft Genome Sequence of the Salt Water Bacterium Oceanospirillum linum ATCC 11336.</title>
        <authorList>
            <person name="Trachtenberg A.M."/>
            <person name="Carney J.G."/>
            <person name="Linnane J.D."/>
            <person name="Rheaume B.A."/>
            <person name="Pitts N.L."/>
            <person name="Mykles D.L."/>
            <person name="Maclea K.S."/>
        </authorList>
    </citation>
    <scope>NUCLEOTIDE SEQUENCE [LARGE SCALE GENOMIC DNA]</scope>
    <source>
        <strain evidence="10">ATCC 11336</strain>
    </source>
</reference>
<dbReference type="InterPro" id="IPR036640">
    <property type="entry name" value="ABC1_TM_sf"/>
</dbReference>
<keyword evidence="11" id="KW-1185">Reference proteome</keyword>
<dbReference type="FunFam" id="1.20.1560.10:FF:000070">
    <property type="entry name" value="Multidrug ABC transporter ATP-binding protein"/>
    <property type="match status" value="1"/>
</dbReference>
<feature type="transmembrane region" description="Helical" evidence="7">
    <location>
        <begin position="184"/>
        <end position="203"/>
    </location>
</feature>
<organism evidence="10 11">
    <name type="scientific">Oceanospirillum linum</name>
    <dbReference type="NCBI Taxonomy" id="966"/>
    <lineage>
        <taxon>Bacteria</taxon>
        <taxon>Pseudomonadati</taxon>
        <taxon>Pseudomonadota</taxon>
        <taxon>Gammaproteobacteria</taxon>
        <taxon>Oceanospirillales</taxon>
        <taxon>Oceanospirillaceae</taxon>
        <taxon>Oceanospirillum</taxon>
    </lineage>
</organism>
<accession>A0A1T1H9U2</accession>
<dbReference type="GO" id="GO:0015421">
    <property type="term" value="F:ABC-type oligopeptide transporter activity"/>
    <property type="evidence" value="ECO:0007669"/>
    <property type="project" value="TreeGrafter"/>
</dbReference>
<dbReference type="AlphaFoldDB" id="A0A1T1H9U2"/>
<proteinExistence type="predicted"/>
<dbReference type="InterPro" id="IPR003593">
    <property type="entry name" value="AAA+_ATPase"/>
</dbReference>
<keyword evidence="3" id="KW-0547">Nucleotide-binding</keyword>
<dbReference type="STRING" id="966.BTA35_0212160"/>
<dbReference type="PROSITE" id="PS50929">
    <property type="entry name" value="ABC_TM1F"/>
    <property type="match status" value="1"/>
</dbReference>
<feature type="domain" description="ABC transmembrane type-1" evidence="9">
    <location>
        <begin position="40"/>
        <end position="327"/>
    </location>
</feature>
<dbReference type="InterPro" id="IPR017871">
    <property type="entry name" value="ABC_transporter-like_CS"/>
</dbReference>
<sequence length="609" mass="67542">MFAFFERLISAFPVEEPQQPPAKLLQFILHYTKGMGLPLILMAVLTAGVAVLEVTLFGFMGQLVDWLSAQDPKTFLEQEASTLFWMALVPLVALPLTGLLHSLVIHQSLLGNFPMVIRWQAHRYLLKQSVSFYSNDFAGRIATKVMQTALAVRESVMKLLNVLVYIAVSFIAMLVLVAQADWRLMMPVLIWLALYISVQVYFVPKLKAISTEQADARSLMSGRIVDSYTNIATVKLFSHTNREAEFAREGMDQFIGTVYQQMRLVTWLNFWVQSINHLLAFSIAALSIWLWMEELVGVGAIAISIALALRLNGMSHWVMWEISALFENIGTAVDGMNTLSKPLQVQDKPEAKRLTVDNGGIDYQDVVFHYGEDKPVIPQLNLNIRPGEKVGLVGRSGAGKSTLVNLLMRFFDVESGQIRVDGQDVREVTQDSLRAQIGMVTQDTSLLHRSVRDNILYGRPDASEEEMIAAAKKAEAHEFILSLTDPKGRKGYDAHVGERGVKLSGGQRQRIAIARVLLKDAPILLLDEATSALDSEVEAAIQASLYALMEGKTVIAIAHRLSTIAALDRLVVLDKGEVVEQGSHAELIEQGGIYAQLWAHQTGGFLGEE</sequence>
<feature type="transmembrane region" description="Helical" evidence="7">
    <location>
        <begin position="83"/>
        <end position="105"/>
    </location>
</feature>
<dbReference type="EMBL" id="MTSD02000005">
    <property type="protein sequence ID" value="OOV86639.1"/>
    <property type="molecule type" value="Genomic_DNA"/>
</dbReference>
<keyword evidence="6 7" id="KW-0472">Membrane</keyword>
<dbReference type="GO" id="GO:0005524">
    <property type="term" value="F:ATP binding"/>
    <property type="evidence" value="ECO:0007669"/>
    <property type="project" value="UniProtKB-KW"/>
</dbReference>
<evidence type="ECO:0000256" key="6">
    <source>
        <dbReference type="ARBA" id="ARBA00023136"/>
    </source>
</evidence>
<dbReference type="PROSITE" id="PS00211">
    <property type="entry name" value="ABC_TRANSPORTER_1"/>
    <property type="match status" value="1"/>
</dbReference>
<feature type="transmembrane region" description="Helical" evidence="7">
    <location>
        <begin position="39"/>
        <end position="63"/>
    </location>
</feature>
<keyword evidence="4 10" id="KW-0067">ATP-binding</keyword>
<dbReference type="RefSeq" id="WP_078320088.1">
    <property type="nucleotide sequence ID" value="NZ_FXTS01000006.1"/>
</dbReference>
<dbReference type="PANTHER" id="PTHR43394">
    <property type="entry name" value="ATP-DEPENDENT PERMEASE MDL1, MITOCHONDRIAL"/>
    <property type="match status" value="1"/>
</dbReference>
<evidence type="ECO:0000256" key="5">
    <source>
        <dbReference type="ARBA" id="ARBA00022989"/>
    </source>
</evidence>
<dbReference type="InterPro" id="IPR011527">
    <property type="entry name" value="ABC1_TM_dom"/>
</dbReference>
<dbReference type="Pfam" id="PF00664">
    <property type="entry name" value="ABC_membrane"/>
    <property type="match status" value="1"/>
</dbReference>
<name>A0A1T1H9U2_OCELI</name>
<dbReference type="Gene3D" id="1.20.1560.10">
    <property type="entry name" value="ABC transporter type 1, transmembrane domain"/>
    <property type="match status" value="1"/>
</dbReference>
<protein>
    <submittedName>
        <fullName evidence="10">Multidrug ABC transporter ATP-binding protein</fullName>
    </submittedName>
</protein>
<comment type="subcellular location">
    <subcellularLocation>
        <location evidence="1">Cell membrane</location>
        <topology evidence="1">Multi-pass membrane protein</topology>
    </subcellularLocation>
</comment>
<dbReference type="SUPFAM" id="SSF52540">
    <property type="entry name" value="P-loop containing nucleoside triphosphate hydrolases"/>
    <property type="match status" value="1"/>
</dbReference>
<dbReference type="GO" id="GO:0005886">
    <property type="term" value="C:plasma membrane"/>
    <property type="evidence" value="ECO:0007669"/>
    <property type="project" value="UniProtKB-SubCell"/>
</dbReference>
<evidence type="ECO:0000313" key="11">
    <source>
        <dbReference type="Proteomes" id="UP000190064"/>
    </source>
</evidence>
<comment type="caution">
    <text evidence="10">The sequence shown here is derived from an EMBL/GenBank/DDBJ whole genome shotgun (WGS) entry which is preliminary data.</text>
</comment>
<evidence type="ECO:0000256" key="2">
    <source>
        <dbReference type="ARBA" id="ARBA00022692"/>
    </source>
</evidence>
<dbReference type="InterPro" id="IPR039421">
    <property type="entry name" value="Type_1_exporter"/>
</dbReference>
<evidence type="ECO:0000256" key="7">
    <source>
        <dbReference type="SAM" id="Phobius"/>
    </source>
</evidence>
<evidence type="ECO:0000259" key="9">
    <source>
        <dbReference type="PROSITE" id="PS50929"/>
    </source>
</evidence>
<dbReference type="PANTHER" id="PTHR43394:SF1">
    <property type="entry name" value="ATP-BINDING CASSETTE SUB-FAMILY B MEMBER 10, MITOCHONDRIAL"/>
    <property type="match status" value="1"/>
</dbReference>
<dbReference type="PROSITE" id="PS50893">
    <property type="entry name" value="ABC_TRANSPORTER_2"/>
    <property type="match status" value="1"/>
</dbReference>
<dbReference type="InterPro" id="IPR003439">
    <property type="entry name" value="ABC_transporter-like_ATP-bd"/>
</dbReference>
<gene>
    <name evidence="10" type="ORF">BTA35_0212160</name>
</gene>